<evidence type="ECO:0000256" key="1">
    <source>
        <dbReference type="ARBA" id="ARBA00016816"/>
    </source>
</evidence>
<gene>
    <name evidence="5" type="ORF">Pla100_36430</name>
</gene>
<dbReference type="InterPro" id="IPR039841">
    <property type="entry name" value="INTS14"/>
</dbReference>
<dbReference type="InterPro" id="IPR002035">
    <property type="entry name" value="VWF_A"/>
</dbReference>
<feature type="transmembrane region" description="Helical" evidence="3">
    <location>
        <begin position="64"/>
        <end position="81"/>
    </location>
</feature>
<reference evidence="5 6" key="1">
    <citation type="submission" date="2019-02" db="EMBL/GenBank/DDBJ databases">
        <title>Deep-cultivation of Planctomycetes and their phenomic and genomic characterization uncovers novel biology.</title>
        <authorList>
            <person name="Wiegand S."/>
            <person name="Jogler M."/>
            <person name="Boedeker C."/>
            <person name="Pinto D."/>
            <person name="Vollmers J."/>
            <person name="Rivas-Marin E."/>
            <person name="Kohn T."/>
            <person name="Peeters S.H."/>
            <person name="Heuer A."/>
            <person name="Rast P."/>
            <person name="Oberbeckmann S."/>
            <person name="Bunk B."/>
            <person name="Jeske O."/>
            <person name="Meyerdierks A."/>
            <person name="Storesund J.E."/>
            <person name="Kallscheuer N."/>
            <person name="Luecker S."/>
            <person name="Lage O.M."/>
            <person name="Pohl T."/>
            <person name="Merkel B.J."/>
            <person name="Hornburger P."/>
            <person name="Mueller R.-W."/>
            <person name="Bruemmer F."/>
            <person name="Labrenz M."/>
            <person name="Spormann A.M."/>
            <person name="Op Den Camp H."/>
            <person name="Overmann J."/>
            <person name="Amann R."/>
            <person name="Jetten M.S.M."/>
            <person name="Mascher T."/>
            <person name="Medema M.H."/>
            <person name="Devos D.P."/>
            <person name="Kaster A.-K."/>
            <person name="Ovreas L."/>
            <person name="Rohde M."/>
            <person name="Galperin M.Y."/>
            <person name="Jogler C."/>
        </authorList>
    </citation>
    <scope>NUCLEOTIDE SEQUENCE [LARGE SCALE GENOMIC DNA]</scope>
    <source>
        <strain evidence="5 6">Pla100</strain>
    </source>
</reference>
<evidence type="ECO:0000313" key="5">
    <source>
        <dbReference type="EMBL" id="TWT95062.1"/>
    </source>
</evidence>
<dbReference type="SUPFAM" id="SSF53300">
    <property type="entry name" value="vWA-like"/>
    <property type="match status" value="1"/>
</dbReference>
<comment type="caution">
    <text evidence="5">The sequence shown here is derived from an EMBL/GenBank/DDBJ whole genome shotgun (WGS) entry which is preliminary data.</text>
</comment>
<feature type="transmembrane region" description="Helical" evidence="3">
    <location>
        <begin position="6"/>
        <end position="29"/>
    </location>
</feature>
<protein>
    <recommendedName>
        <fullName evidence="1">Integrator complex subunit 14</fullName>
    </recommendedName>
</protein>
<dbReference type="Pfam" id="PF07584">
    <property type="entry name" value="BatA"/>
    <property type="match status" value="1"/>
</dbReference>
<proteinExistence type="inferred from homology"/>
<comment type="similarity">
    <text evidence="2">Belongs to the Integrator subunit 14 family.</text>
</comment>
<dbReference type="PANTHER" id="PTHR13532">
    <property type="match status" value="1"/>
</dbReference>
<dbReference type="OrthoDB" id="5289914at2"/>
<keyword evidence="3" id="KW-1133">Transmembrane helix</keyword>
<dbReference type="RefSeq" id="WP_146579004.1">
    <property type="nucleotide sequence ID" value="NZ_SJPM01000007.1"/>
</dbReference>
<dbReference type="InterPro" id="IPR024163">
    <property type="entry name" value="Aerotolerance_reg_N"/>
</dbReference>
<feature type="transmembrane region" description="Helical" evidence="3">
    <location>
        <begin position="652"/>
        <end position="671"/>
    </location>
</feature>
<dbReference type="InterPro" id="IPR036465">
    <property type="entry name" value="vWFA_dom_sf"/>
</dbReference>
<feature type="domain" description="VWFA" evidence="4">
    <location>
        <begin position="94"/>
        <end position="296"/>
    </location>
</feature>
<dbReference type="AlphaFoldDB" id="A0A5C6A519"/>
<dbReference type="EMBL" id="SJPM01000007">
    <property type="protein sequence ID" value="TWT95062.1"/>
    <property type="molecule type" value="Genomic_DNA"/>
</dbReference>
<sequence length="676" mass="73954">MNFTPALSGFWPWVVLAAVPVGIVLLYFLKLRREPVQVPSTYLWSRTIEDLHVNSLLQRLRNSILLFLQLLAVLLAGLALFRPGVRDQTDSLGRLVFLLDASASMQGPATDASDQSAVPSRFELAKRQIGERIDAMTDSETAMLIQFSDRAEVMQAFTSDRNRLRDALTRCAVTNRPTDILGALKAADGLANPRRTSQIGDVGDVQVADAMPAEMLLFSDGGFEQVTEFNLGNLKPQYRAVGSTQTKNLAIVSFSANRDLNNPTRVEAFATIVNTGQTALSGEASLLLEGRLIDAASVSLEPGEQSGLSFEVEAQDAVRLRLNLDINDDLDLDDTAYASLTPSGLVSVLVVTEGNQPLELGLTTEKIARVATCEFVSPEYMKSEAYAKRAVAGQDDLIIFDRCHPDKLPATNTFTIGDLPGDGWSFESEPTSLTLIDVDRTHPVMRYLELYSLLIFSGRAVSGPEGTLDLVESDAGTVMAIAPRGSYRDLVMGFALVSEDDDGNVQANTNWYAERSWPVFLFNVLRQLAGASASTAAPSYRPGEMVVARLESAVRNVTLVRTGEQDTDVSLGSLSVSDGGNVEIVQTQTPGNYQLVRGDEVKNPIPSQDVVDRFAINLFDLSESQLATKQDVELGYETIAAVDAGMETRREYWRILLVIVLIVLVVEWWLYTRRLA</sequence>
<dbReference type="Proteomes" id="UP000316213">
    <property type="component" value="Unassembled WGS sequence"/>
</dbReference>
<evidence type="ECO:0000256" key="3">
    <source>
        <dbReference type="SAM" id="Phobius"/>
    </source>
</evidence>
<dbReference type="SMART" id="SM00327">
    <property type="entry name" value="VWA"/>
    <property type="match status" value="1"/>
</dbReference>
<dbReference type="Pfam" id="PF13519">
    <property type="entry name" value="VWA_2"/>
    <property type="match status" value="1"/>
</dbReference>
<evidence type="ECO:0000259" key="4">
    <source>
        <dbReference type="PROSITE" id="PS50234"/>
    </source>
</evidence>
<dbReference type="Gene3D" id="3.40.50.410">
    <property type="entry name" value="von Willebrand factor, type A domain"/>
    <property type="match status" value="1"/>
</dbReference>
<keyword evidence="3" id="KW-0472">Membrane</keyword>
<evidence type="ECO:0000313" key="6">
    <source>
        <dbReference type="Proteomes" id="UP000316213"/>
    </source>
</evidence>
<keyword evidence="3" id="KW-0812">Transmembrane</keyword>
<accession>A0A5C6A519</accession>
<keyword evidence="6" id="KW-1185">Reference proteome</keyword>
<name>A0A5C6A519_9BACT</name>
<dbReference type="PROSITE" id="PS50234">
    <property type="entry name" value="VWFA"/>
    <property type="match status" value="1"/>
</dbReference>
<evidence type="ECO:0000256" key="2">
    <source>
        <dbReference type="ARBA" id="ARBA00061449"/>
    </source>
</evidence>
<dbReference type="PANTHER" id="PTHR13532:SF3">
    <property type="entry name" value="INTEGRATOR COMPLEX SUBUNIT 14"/>
    <property type="match status" value="1"/>
</dbReference>
<organism evidence="5 6">
    <name type="scientific">Neorhodopirellula pilleata</name>
    <dbReference type="NCBI Taxonomy" id="2714738"/>
    <lineage>
        <taxon>Bacteria</taxon>
        <taxon>Pseudomonadati</taxon>
        <taxon>Planctomycetota</taxon>
        <taxon>Planctomycetia</taxon>
        <taxon>Pirellulales</taxon>
        <taxon>Pirellulaceae</taxon>
        <taxon>Neorhodopirellula</taxon>
    </lineage>
</organism>